<dbReference type="SUPFAM" id="SSF53335">
    <property type="entry name" value="S-adenosyl-L-methionine-dependent methyltransferases"/>
    <property type="match status" value="1"/>
</dbReference>
<keyword evidence="2 6" id="KW-0808">Transferase</keyword>
<keyword evidence="3 6" id="KW-0949">S-adenosyl-L-methionine</keyword>
<dbReference type="PANTHER" id="PTHR23245:SF25">
    <property type="entry name" value="TRNA WYBUTOSINE-SYNTHESIZING PROTEIN 2 HOMOLOG"/>
    <property type="match status" value="1"/>
</dbReference>
<evidence type="ECO:0000256" key="4">
    <source>
        <dbReference type="ARBA" id="ARBA00022694"/>
    </source>
</evidence>
<dbReference type="InterPro" id="IPR056743">
    <property type="entry name" value="TRM5-TYW2-like_MTfase"/>
</dbReference>
<dbReference type="PIRSF" id="PIRSF038972">
    <property type="entry name" value="Trm12"/>
    <property type="match status" value="1"/>
</dbReference>
<evidence type="ECO:0000256" key="5">
    <source>
        <dbReference type="ARBA" id="ARBA00049400"/>
    </source>
</evidence>
<reference evidence="8" key="1">
    <citation type="submission" date="2020-03" db="EMBL/GenBank/DDBJ databases">
        <title>Draft Genome Sequence of Cylindrodendrum hubeiense.</title>
        <authorList>
            <person name="Buettner E."/>
            <person name="Kellner H."/>
        </authorList>
    </citation>
    <scope>NUCLEOTIDE SEQUENCE</scope>
    <source>
        <strain evidence="8">IHI 201604</strain>
    </source>
</reference>
<dbReference type="InterPro" id="IPR030382">
    <property type="entry name" value="MeTrfase_TRM5/TYW2"/>
</dbReference>
<proteinExistence type="inferred from homology"/>
<dbReference type="AlphaFoldDB" id="A0A9P5LC93"/>
<dbReference type="GO" id="GO:0008757">
    <property type="term" value="F:S-adenosylmethionine-dependent methyltransferase activity"/>
    <property type="evidence" value="ECO:0007669"/>
    <property type="project" value="InterPro"/>
</dbReference>
<sequence length="386" mass="43339">MPKPKTPKANPIQTAIQTWVASVRQPDGDEDHKVWQDGLLNSAPKRFTIYEPMALLPSGSFTNETWTTTLESVGQDSSAQLWSLILKELSTQAKGVLSHLAANEGIPLHKNGVKDENVLRSPSGLRILYGDFGPAQATTEAMSEADFDKALWVSTKQNGILQTWAPRWTMFSRGNIKEKARLLDMESPSGSGLCEKPWAVDLYAGIGYFVFSYARLGMRVLCWEINPWSVEGLRRGARANRWSVRIVQGHELELPVEEILAGGDQIIVFLESNEDALGRIQSLQAQGMVREIRHINCGFLPTSEPTWRHTWEMSAPSTETWLHLHENVGVNDTETRRQAIQHRFEGWRDGSAERTVKAEHVELVKTFAPGVWHCVFDVHVTNSSCQ</sequence>
<evidence type="ECO:0000259" key="7">
    <source>
        <dbReference type="PROSITE" id="PS51684"/>
    </source>
</evidence>
<dbReference type="EMBL" id="JAANBB010000375">
    <property type="protein sequence ID" value="KAF7543316.1"/>
    <property type="molecule type" value="Genomic_DNA"/>
</dbReference>
<comment type="function">
    <text evidence="6">S-adenosyl-L-methionine-dependent transferase that acts as a component of the wybutosine biosynthesis pathway. Wybutosine is a hyper modified guanosine with a tricyclic base found at the 3'-position adjacent to the anticodon of eukaryotic phenylalanine tRNA. Catalyzes the transfer of the alpha-amino-alpha-carboxypropyl (acp) group from S-adenosyl-L-methionine to the C-7 position of 4-demethylwyosine (imG-14) to produce wybutosine-86.</text>
</comment>
<organism evidence="8 9">
    <name type="scientific">Cylindrodendrum hubeiense</name>
    <dbReference type="NCBI Taxonomy" id="595255"/>
    <lineage>
        <taxon>Eukaryota</taxon>
        <taxon>Fungi</taxon>
        <taxon>Dikarya</taxon>
        <taxon>Ascomycota</taxon>
        <taxon>Pezizomycotina</taxon>
        <taxon>Sordariomycetes</taxon>
        <taxon>Hypocreomycetidae</taxon>
        <taxon>Hypocreales</taxon>
        <taxon>Nectriaceae</taxon>
        <taxon>Cylindrodendrum</taxon>
    </lineage>
</organism>
<feature type="domain" description="SAM-dependent methyltransferase TRM5/TYW2-type" evidence="7">
    <location>
        <begin position="91"/>
        <end position="382"/>
    </location>
</feature>
<keyword evidence="9" id="KW-1185">Reference proteome</keyword>
<protein>
    <recommendedName>
        <fullName evidence="6">tRNA wybutosine-synthesizing protein 2</fullName>
        <shortName evidence="6">tRNA-yW-synthesizing protein 2</shortName>
    </recommendedName>
    <alternativeName>
        <fullName evidence="6">tRNA(Phe) (4-demethylwyosine(37)-C(7)) aminocarboxypropyltransferase</fullName>
    </alternativeName>
</protein>
<dbReference type="Gene3D" id="3.40.50.150">
    <property type="entry name" value="Vaccinia Virus protein VP39"/>
    <property type="match status" value="1"/>
</dbReference>
<evidence type="ECO:0000256" key="3">
    <source>
        <dbReference type="ARBA" id="ARBA00022691"/>
    </source>
</evidence>
<keyword evidence="6" id="KW-0963">Cytoplasm</keyword>
<dbReference type="OrthoDB" id="2387925at2759"/>
<dbReference type="InterPro" id="IPR029063">
    <property type="entry name" value="SAM-dependent_MTases_sf"/>
</dbReference>
<comment type="catalytic activity">
    <reaction evidence="5">
        <text>4-demethylwyosine(37) in tRNA(Phe) + S-adenosyl-L-methionine = 4-demethyl-7-[(3S)-3-amino-3-carboxypropyl]wyosine(37) in tRNA(Phe) + S-methyl-5'-thioadenosine + H(+)</text>
        <dbReference type="Rhea" id="RHEA:36355"/>
        <dbReference type="Rhea" id="RHEA-COMP:10164"/>
        <dbReference type="Rhea" id="RHEA-COMP:10378"/>
        <dbReference type="ChEBI" id="CHEBI:15378"/>
        <dbReference type="ChEBI" id="CHEBI:17509"/>
        <dbReference type="ChEBI" id="CHEBI:59789"/>
        <dbReference type="ChEBI" id="CHEBI:64315"/>
        <dbReference type="ChEBI" id="CHEBI:73550"/>
        <dbReference type="EC" id="2.5.1.114"/>
    </reaction>
</comment>
<dbReference type="Proteomes" id="UP000722485">
    <property type="component" value="Unassembled WGS sequence"/>
</dbReference>
<evidence type="ECO:0000313" key="9">
    <source>
        <dbReference type="Proteomes" id="UP000722485"/>
    </source>
</evidence>
<dbReference type="PROSITE" id="PS51684">
    <property type="entry name" value="SAM_MT_TRM5_TYW2"/>
    <property type="match status" value="1"/>
</dbReference>
<dbReference type="InterPro" id="IPR026274">
    <property type="entry name" value="tRNA_wybutosine_synth_prot_2"/>
</dbReference>
<accession>A0A9P5LC93</accession>
<dbReference type="GO" id="GO:0031591">
    <property type="term" value="P:wybutosine biosynthetic process"/>
    <property type="evidence" value="ECO:0007669"/>
    <property type="project" value="InterPro"/>
</dbReference>
<evidence type="ECO:0000256" key="6">
    <source>
        <dbReference type="PIRNR" id="PIRNR038972"/>
    </source>
</evidence>
<gene>
    <name evidence="8" type="ORF">G7Z17_g10842</name>
</gene>
<dbReference type="GO" id="GO:0005737">
    <property type="term" value="C:cytoplasm"/>
    <property type="evidence" value="ECO:0007669"/>
    <property type="project" value="UniProtKB-SubCell"/>
</dbReference>
<evidence type="ECO:0000256" key="2">
    <source>
        <dbReference type="ARBA" id="ARBA00022679"/>
    </source>
</evidence>
<comment type="pathway">
    <text evidence="1 6">tRNA modification; wybutosine-tRNA(Phe) biosynthesis.</text>
</comment>
<comment type="similarity">
    <text evidence="6">Belongs to the class I-like SAM-binding methyltransferase superfamily. TRM5/TYW2 family.</text>
</comment>
<dbReference type="Pfam" id="PF02475">
    <property type="entry name" value="TRM5-TYW2_MTfase"/>
    <property type="match status" value="1"/>
</dbReference>
<comment type="subcellular location">
    <subcellularLocation>
        <location evidence="6">Cytoplasm</location>
    </subcellularLocation>
</comment>
<dbReference type="GO" id="GO:0102522">
    <property type="term" value="F:tRNA 4-demethylwyosine alpha-amino-alpha-carboxypropyltransferase activity"/>
    <property type="evidence" value="ECO:0007669"/>
    <property type="project" value="UniProtKB-EC"/>
</dbReference>
<name>A0A9P5LC93_9HYPO</name>
<dbReference type="GO" id="GO:0008175">
    <property type="term" value="F:tRNA methyltransferase activity"/>
    <property type="evidence" value="ECO:0007669"/>
    <property type="project" value="TreeGrafter"/>
</dbReference>
<dbReference type="GO" id="GO:0030488">
    <property type="term" value="P:tRNA methylation"/>
    <property type="evidence" value="ECO:0007669"/>
    <property type="project" value="TreeGrafter"/>
</dbReference>
<comment type="caution">
    <text evidence="8">The sequence shown here is derived from an EMBL/GenBank/DDBJ whole genome shotgun (WGS) entry which is preliminary data.</text>
</comment>
<evidence type="ECO:0000256" key="1">
    <source>
        <dbReference type="ARBA" id="ARBA00004797"/>
    </source>
</evidence>
<dbReference type="PANTHER" id="PTHR23245">
    <property type="entry name" value="TRNA METHYLTRANSFERASE"/>
    <property type="match status" value="1"/>
</dbReference>
<evidence type="ECO:0000313" key="8">
    <source>
        <dbReference type="EMBL" id="KAF7543316.1"/>
    </source>
</evidence>
<keyword evidence="4 6" id="KW-0819">tRNA processing</keyword>